<dbReference type="Proteomes" id="UP000265768">
    <property type="component" value="Unassembled WGS sequence"/>
</dbReference>
<keyword evidence="1" id="KW-1133">Transmembrane helix</keyword>
<keyword evidence="3" id="KW-1185">Reference proteome</keyword>
<name>A0A3A4AU17_9ACTN</name>
<feature type="transmembrane region" description="Helical" evidence="1">
    <location>
        <begin position="156"/>
        <end position="176"/>
    </location>
</feature>
<feature type="transmembrane region" description="Helical" evidence="1">
    <location>
        <begin position="113"/>
        <end position="136"/>
    </location>
</feature>
<reference evidence="2 3" key="1">
    <citation type="submission" date="2018-09" db="EMBL/GenBank/DDBJ databases">
        <title>YIM 75507 draft genome.</title>
        <authorList>
            <person name="Tang S."/>
            <person name="Feng Y."/>
        </authorList>
    </citation>
    <scope>NUCLEOTIDE SEQUENCE [LARGE SCALE GENOMIC DNA]</scope>
    <source>
        <strain evidence="2 3">YIM 75507</strain>
    </source>
</reference>
<protein>
    <submittedName>
        <fullName evidence="2">ABC transporter permease</fullName>
    </submittedName>
</protein>
<keyword evidence="1" id="KW-0472">Membrane</keyword>
<evidence type="ECO:0000256" key="1">
    <source>
        <dbReference type="SAM" id="Phobius"/>
    </source>
</evidence>
<feature type="transmembrane region" description="Helical" evidence="1">
    <location>
        <begin position="23"/>
        <end position="45"/>
    </location>
</feature>
<keyword evidence="1" id="KW-0812">Transmembrane</keyword>
<proteinExistence type="predicted"/>
<dbReference type="EMBL" id="QZEY01000005">
    <property type="protein sequence ID" value="RJL32119.1"/>
    <property type="molecule type" value="Genomic_DNA"/>
</dbReference>
<dbReference type="OrthoDB" id="3297477at2"/>
<dbReference type="AlphaFoldDB" id="A0A3A4AU17"/>
<comment type="caution">
    <text evidence="2">The sequence shown here is derived from an EMBL/GenBank/DDBJ whole genome shotgun (WGS) entry which is preliminary data.</text>
</comment>
<gene>
    <name evidence="2" type="ORF">D5H75_17030</name>
</gene>
<dbReference type="Pfam" id="PF12730">
    <property type="entry name" value="ABC2_membrane_4"/>
    <property type="match status" value="1"/>
</dbReference>
<sequence>MRAGFADIALAEWIKFRSVPGHLYGWAAAVVLMVVMGALTAHGAAGSHLAAPPAERASFDPVFTGMYGGFLFAQIAMGALGVLSVTSEYATGTIRATLTVVPRRTRLLAAKSAALGVIALVTGLVAAPIAFLAGQAVLARRGAPSAGLAAPGAPRAVLGMALLWVLAALTGLALGVLIRRAALALTVLVTLDLLIPVVAPRVLSDAGATWLARYWPPTAGLRIIATVPDPALLAPWAGLGLLVTCTAALLVAAGILFRARDA</sequence>
<accession>A0A3A4AU17</accession>
<feature type="transmembrane region" description="Helical" evidence="1">
    <location>
        <begin position="236"/>
        <end position="257"/>
    </location>
</feature>
<evidence type="ECO:0000313" key="3">
    <source>
        <dbReference type="Proteomes" id="UP000265768"/>
    </source>
</evidence>
<feature type="transmembrane region" description="Helical" evidence="1">
    <location>
        <begin position="65"/>
        <end position="85"/>
    </location>
</feature>
<evidence type="ECO:0000313" key="2">
    <source>
        <dbReference type="EMBL" id="RJL32119.1"/>
    </source>
</evidence>
<dbReference type="RefSeq" id="WP_119927437.1">
    <property type="nucleotide sequence ID" value="NZ_QZEY01000005.1"/>
</dbReference>
<feature type="transmembrane region" description="Helical" evidence="1">
    <location>
        <begin position="183"/>
        <end position="203"/>
    </location>
</feature>
<organism evidence="2 3">
    <name type="scientific">Bailinhaonella thermotolerans</name>
    <dbReference type="NCBI Taxonomy" id="1070861"/>
    <lineage>
        <taxon>Bacteria</taxon>
        <taxon>Bacillati</taxon>
        <taxon>Actinomycetota</taxon>
        <taxon>Actinomycetes</taxon>
        <taxon>Streptosporangiales</taxon>
        <taxon>Streptosporangiaceae</taxon>
        <taxon>Bailinhaonella</taxon>
    </lineage>
</organism>